<comment type="similarity">
    <text evidence="2 6">Belongs to the acyl-CoA dehydrogenase family.</text>
</comment>
<dbReference type="InterPro" id="IPR037069">
    <property type="entry name" value="AcylCoA_DH/ox_N_sf"/>
</dbReference>
<feature type="domain" description="Acyl-CoA dehydrogenase/oxidase C-terminal" evidence="7">
    <location>
        <begin position="229"/>
        <end position="328"/>
    </location>
</feature>
<evidence type="ECO:0000313" key="11">
    <source>
        <dbReference type="Proteomes" id="UP000230750"/>
    </source>
</evidence>
<keyword evidence="11" id="KW-1185">Reference proteome</keyword>
<gene>
    <name evidence="10" type="ORF">BSL78_02773</name>
</gene>
<accession>A0A2G8LJ44</accession>
<evidence type="ECO:0000259" key="8">
    <source>
        <dbReference type="Pfam" id="PF02770"/>
    </source>
</evidence>
<dbReference type="Proteomes" id="UP000230750">
    <property type="component" value="Unassembled WGS sequence"/>
</dbReference>
<dbReference type="InterPro" id="IPR009075">
    <property type="entry name" value="AcylCo_DH/oxidase_C"/>
</dbReference>
<dbReference type="InterPro" id="IPR013786">
    <property type="entry name" value="AcylCoA_DH/ox_N"/>
</dbReference>
<dbReference type="Pfam" id="PF02771">
    <property type="entry name" value="Acyl-CoA_dh_N"/>
    <property type="match status" value="1"/>
</dbReference>
<dbReference type="AlphaFoldDB" id="A0A2G8LJ44"/>
<organism evidence="10 11">
    <name type="scientific">Stichopus japonicus</name>
    <name type="common">Sea cucumber</name>
    <dbReference type="NCBI Taxonomy" id="307972"/>
    <lineage>
        <taxon>Eukaryota</taxon>
        <taxon>Metazoa</taxon>
        <taxon>Echinodermata</taxon>
        <taxon>Eleutherozoa</taxon>
        <taxon>Echinozoa</taxon>
        <taxon>Holothuroidea</taxon>
        <taxon>Aspidochirotacea</taxon>
        <taxon>Aspidochirotida</taxon>
        <taxon>Stichopodidae</taxon>
        <taxon>Apostichopus</taxon>
    </lineage>
</organism>
<dbReference type="Gene3D" id="2.40.110.10">
    <property type="entry name" value="Butyryl-CoA Dehydrogenase, subunit A, domain 2"/>
    <property type="match status" value="1"/>
</dbReference>
<protein>
    <submittedName>
        <fullName evidence="10">Putative acyl-CoA dehydrogenase family member 10</fullName>
    </submittedName>
</protein>
<dbReference type="InterPro" id="IPR036250">
    <property type="entry name" value="AcylCo_DH-like_C"/>
</dbReference>
<dbReference type="SUPFAM" id="SSF47203">
    <property type="entry name" value="Acyl-CoA dehydrogenase C-terminal domain-like"/>
    <property type="match status" value="1"/>
</dbReference>
<dbReference type="FunFam" id="2.40.110.10:FF:000002">
    <property type="entry name" value="Acyl-CoA dehydrogenase fadE12"/>
    <property type="match status" value="1"/>
</dbReference>
<comment type="cofactor">
    <cofactor evidence="1 6">
        <name>FAD</name>
        <dbReference type="ChEBI" id="CHEBI:57692"/>
    </cofactor>
</comment>
<sequence>MNIFILGEELNEHYASKDKWTIHPIFEQLKTKAKENGLWNLFLPIESDPEMRYGAGLTNIEYAHICELMGRSQYAPEVFNCSAPDTGNMEVLVRYGTKDQQDMWLKPLLEGKIRSCFGMTEPEVASSDATNIRSEIRRDGDDYVLNGRKWWTSGALHPHCKLCIFMGKTDTTGETHKQQSMILVPMETTGVQILRHLTVFGYDDAPEGHGEVLFDNVRVPASNILLGPGRGFEIAQGRLGPGRIHHCMRLIGMAERALDTMKHRVTERVAFGKLLAEQGTIQADIANSRIEIEQARLLTLKTAHMMDTVGNKVAAPEIAMIKVIAPTWLST</sequence>
<dbReference type="PANTHER" id="PTHR48083">
    <property type="entry name" value="MEDIUM-CHAIN SPECIFIC ACYL-COA DEHYDROGENASE, MITOCHONDRIAL-RELATED"/>
    <property type="match status" value="1"/>
</dbReference>
<reference evidence="10 11" key="1">
    <citation type="journal article" date="2017" name="PLoS Biol.">
        <title>The sea cucumber genome provides insights into morphological evolution and visceral regeneration.</title>
        <authorList>
            <person name="Zhang X."/>
            <person name="Sun L."/>
            <person name="Yuan J."/>
            <person name="Sun Y."/>
            <person name="Gao Y."/>
            <person name="Zhang L."/>
            <person name="Li S."/>
            <person name="Dai H."/>
            <person name="Hamel J.F."/>
            <person name="Liu C."/>
            <person name="Yu Y."/>
            <person name="Liu S."/>
            <person name="Lin W."/>
            <person name="Guo K."/>
            <person name="Jin S."/>
            <person name="Xu P."/>
            <person name="Storey K.B."/>
            <person name="Huan P."/>
            <person name="Zhang T."/>
            <person name="Zhou Y."/>
            <person name="Zhang J."/>
            <person name="Lin C."/>
            <person name="Li X."/>
            <person name="Xing L."/>
            <person name="Huo D."/>
            <person name="Sun M."/>
            <person name="Wang L."/>
            <person name="Mercier A."/>
            <person name="Li F."/>
            <person name="Yang H."/>
            <person name="Xiang J."/>
        </authorList>
    </citation>
    <scope>NUCLEOTIDE SEQUENCE [LARGE SCALE GENOMIC DNA]</scope>
    <source>
        <strain evidence="10">Shaxun</strain>
        <tissue evidence="10">Muscle</tissue>
    </source>
</reference>
<dbReference type="OrthoDB" id="434771at2759"/>
<evidence type="ECO:0000256" key="2">
    <source>
        <dbReference type="ARBA" id="ARBA00009347"/>
    </source>
</evidence>
<dbReference type="Gene3D" id="1.10.540.10">
    <property type="entry name" value="Acyl-CoA dehydrogenase/oxidase, N-terminal domain"/>
    <property type="match status" value="1"/>
</dbReference>
<dbReference type="InterPro" id="IPR050741">
    <property type="entry name" value="Acyl-CoA_dehydrogenase"/>
</dbReference>
<evidence type="ECO:0000256" key="5">
    <source>
        <dbReference type="ARBA" id="ARBA00023002"/>
    </source>
</evidence>
<evidence type="ECO:0000259" key="7">
    <source>
        <dbReference type="Pfam" id="PF00441"/>
    </source>
</evidence>
<evidence type="ECO:0000313" key="10">
    <source>
        <dbReference type="EMBL" id="PIK60277.1"/>
    </source>
</evidence>
<dbReference type="SUPFAM" id="SSF56645">
    <property type="entry name" value="Acyl-CoA dehydrogenase NM domain-like"/>
    <property type="match status" value="1"/>
</dbReference>
<name>A0A2G8LJ44_STIJA</name>
<evidence type="ECO:0000256" key="4">
    <source>
        <dbReference type="ARBA" id="ARBA00022827"/>
    </source>
</evidence>
<dbReference type="STRING" id="307972.A0A2G8LJ44"/>
<dbReference type="InterPro" id="IPR046373">
    <property type="entry name" value="Acyl-CoA_Oxase/DH_mid-dom_sf"/>
</dbReference>
<comment type="caution">
    <text evidence="10">The sequence shown here is derived from an EMBL/GenBank/DDBJ whole genome shotgun (WGS) entry which is preliminary data.</text>
</comment>
<feature type="domain" description="Acyl-CoA oxidase/dehydrogenase middle" evidence="8">
    <location>
        <begin position="116"/>
        <end position="217"/>
    </location>
</feature>
<keyword evidence="5 6" id="KW-0560">Oxidoreductase</keyword>
<dbReference type="GO" id="GO:0033539">
    <property type="term" value="P:fatty acid beta-oxidation using acyl-CoA dehydrogenase"/>
    <property type="evidence" value="ECO:0007669"/>
    <property type="project" value="TreeGrafter"/>
</dbReference>
<dbReference type="InterPro" id="IPR006091">
    <property type="entry name" value="Acyl-CoA_Oxase/DH_mid-dom"/>
</dbReference>
<dbReference type="InterPro" id="IPR009100">
    <property type="entry name" value="AcylCoA_DH/oxidase_NM_dom_sf"/>
</dbReference>
<dbReference type="Gene3D" id="1.20.140.10">
    <property type="entry name" value="Butyryl-CoA Dehydrogenase, subunit A, domain 3"/>
    <property type="match status" value="1"/>
</dbReference>
<proteinExistence type="inferred from homology"/>
<evidence type="ECO:0000259" key="9">
    <source>
        <dbReference type="Pfam" id="PF02771"/>
    </source>
</evidence>
<dbReference type="GO" id="GO:0005739">
    <property type="term" value="C:mitochondrion"/>
    <property type="evidence" value="ECO:0007669"/>
    <property type="project" value="TreeGrafter"/>
</dbReference>
<evidence type="ECO:0000256" key="6">
    <source>
        <dbReference type="RuleBase" id="RU362125"/>
    </source>
</evidence>
<feature type="domain" description="Acyl-CoA dehydrogenase/oxidase N-terminal" evidence="9">
    <location>
        <begin position="8"/>
        <end position="112"/>
    </location>
</feature>
<dbReference type="EMBL" id="MRZV01000061">
    <property type="protein sequence ID" value="PIK60277.1"/>
    <property type="molecule type" value="Genomic_DNA"/>
</dbReference>
<keyword evidence="3 6" id="KW-0285">Flavoprotein</keyword>
<keyword evidence="4 6" id="KW-0274">FAD</keyword>
<dbReference type="Pfam" id="PF02770">
    <property type="entry name" value="Acyl-CoA_dh_M"/>
    <property type="match status" value="1"/>
</dbReference>
<dbReference type="PANTHER" id="PTHR48083:SF35">
    <property type="entry name" value="ACYL-COA DEHYDROGENASE FAMILY MEMBER 10"/>
    <property type="match status" value="1"/>
</dbReference>
<evidence type="ECO:0000256" key="3">
    <source>
        <dbReference type="ARBA" id="ARBA00022630"/>
    </source>
</evidence>
<dbReference type="GO" id="GO:0003995">
    <property type="term" value="F:acyl-CoA dehydrogenase activity"/>
    <property type="evidence" value="ECO:0007669"/>
    <property type="project" value="TreeGrafter"/>
</dbReference>
<dbReference type="GO" id="GO:0050660">
    <property type="term" value="F:flavin adenine dinucleotide binding"/>
    <property type="evidence" value="ECO:0007669"/>
    <property type="project" value="InterPro"/>
</dbReference>
<evidence type="ECO:0000256" key="1">
    <source>
        <dbReference type="ARBA" id="ARBA00001974"/>
    </source>
</evidence>
<dbReference type="Pfam" id="PF00441">
    <property type="entry name" value="Acyl-CoA_dh_1"/>
    <property type="match status" value="1"/>
</dbReference>